<dbReference type="KEGG" id="vg:65072730"/>
<dbReference type="GeneID" id="65072730"/>
<proteinExistence type="predicted"/>
<dbReference type="Proteomes" id="UP000240469">
    <property type="component" value="Segment"/>
</dbReference>
<reference evidence="2" key="1">
    <citation type="submission" date="2017-10" db="EMBL/GenBank/DDBJ databases">
        <title>Characterization of PVL bacteriophage from community-associated Staphylococcus aureus in Western Australia.</title>
        <authorList>
            <person name="O'Brien F.G."/>
            <person name="Baines S.L."/>
            <person name="Howden B.P."/>
            <person name="Coombs G.W."/>
        </authorList>
    </citation>
    <scope>NUCLEOTIDE SEQUENCE [LARGE SCALE GENOMIC DNA]</scope>
</reference>
<dbReference type="RefSeq" id="YP_010083740.1">
    <property type="nucleotide sequence ID" value="NC_055047.1"/>
</dbReference>
<dbReference type="EMBL" id="MG029511">
    <property type="protein sequence ID" value="AUM57845.1"/>
    <property type="molecule type" value="Genomic_DNA"/>
</dbReference>
<protein>
    <submittedName>
        <fullName evidence="1">Uncharacterized protein</fullName>
    </submittedName>
</protein>
<organism evidence="1 2">
    <name type="scientific">Staphylococcus phage phiSa2wa_st30</name>
    <dbReference type="NCBI Taxonomy" id="2060950"/>
    <lineage>
        <taxon>Viruses</taxon>
        <taxon>Duplodnaviria</taxon>
        <taxon>Heunggongvirae</taxon>
        <taxon>Uroviricota</taxon>
        <taxon>Caudoviricetes</taxon>
        <taxon>Triavirus</taxon>
        <taxon>Triavirus st30</taxon>
    </lineage>
</organism>
<accession>A0A2I6PDN9</accession>
<evidence type="ECO:0000313" key="1">
    <source>
        <dbReference type="EMBL" id="AUM57845.1"/>
    </source>
</evidence>
<name>A0A2I6PDN9_9CAUD</name>
<sequence>MCKDCAKGLQICVNMLVWDKKIYGFLTIINDTSTHDMPRLWCVFYYAIEEV</sequence>
<evidence type="ECO:0000313" key="2">
    <source>
        <dbReference type="Proteomes" id="UP000240469"/>
    </source>
</evidence>
<keyword evidence="2" id="KW-1185">Reference proteome</keyword>